<evidence type="ECO:0000256" key="6">
    <source>
        <dbReference type="ARBA" id="ARBA00038999"/>
    </source>
</evidence>
<dbReference type="SMART" id="SM00220">
    <property type="entry name" value="S_TKc"/>
    <property type="match status" value="1"/>
</dbReference>
<proteinExistence type="inferred from homology"/>
<feature type="binding site" evidence="7">
    <location>
        <position position="186"/>
    </location>
    <ligand>
        <name>ATP</name>
        <dbReference type="ChEBI" id="CHEBI:30616"/>
    </ligand>
</feature>
<sequence>MASMFRPPDSARGNSRSPKLSLPPSLKYNSSEAPSQSVSGLTPAISTPCSSSSSQTLVFPQPEKLSSSSSSSITTLKKRPVPPPIPSLVIPKSAGAGTPDRSPFADSFERLRIDGSELSEGASVSPSAVSPAPPHPVADVHELDEETWQSGIVKDRVVTMGILGEGAGGSVTKCRLKHGTKVFALKTITTVNSDAETQKQVLRELQFNRTCNSEYIVRYYGMFADGSSSSIYIAMEYMGGKSLHAIYKHLLDRGGRISEKVLGKVAESVLKGLSYLQERKIIHRDIKPQNILLNEVGQVKLCDFGVSGEAVNSLATTFTGTSFYMAPERIQGQPYSVTSDVWSLGLTLLEVAQGQFPFGSDKMAANMPPIELLMLILTFTPELNDIPESNVTWSKSFKSFIQYCLNKEPRERPSPRQMLRHPWIQGQMKKPCNMHKFITKCWEE</sequence>
<dbReference type="InterPro" id="IPR000719">
    <property type="entry name" value="Prot_kinase_dom"/>
</dbReference>
<dbReference type="InterPro" id="IPR008271">
    <property type="entry name" value="Ser/Thr_kinase_AS"/>
</dbReference>
<keyword evidence="8" id="KW-0723">Serine/threonine-protein kinase</keyword>
<dbReference type="PROSITE" id="PS50011">
    <property type="entry name" value="PROTEIN_KINASE_DOM"/>
    <property type="match status" value="1"/>
</dbReference>
<evidence type="ECO:0000256" key="7">
    <source>
        <dbReference type="PROSITE-ProRule" id="PRU10141"/>
    </source>
</evidence>
<feature type="domain" description="Protein kinase" evidence="10">
    <location>
        <begin position="157"/>
        <end position="424"/>
    </location>
</feature>
<dbReference type="InterPro" id="IPR017441">
    <property type="entry name" value="Protein_kinase_ATP_BS"/>
</dbReference>
<dbReference type="AlphaFoldDB" id="A0A0P1KM36"/>
<comment type="similarity">
    <text evidence="5">Belongs to the protein kinase superfamily. STE Ser/Thr protein kinase family. MAP kinase kinase subfamily.</text>
</comment>
<gene>
    <name evidence="11" type="ORF">LAQU0_S01e06282g</name>
</gene>
<dbReference type="GO" id="GO:0000196">
    <property type="term" value="P:cell integrity MAPK cascade"/>
    <property type="evidence" value="ECO:0007669"/>
    <property type="project" value="TreeGrafter"/>
</dbReference>
<dbReference type="PANTHER" id="PTHR48013">
    <property type="entry name" value="DUAL SPECIFICITY MITOGEN-ACTIVATED PROTEIN KINASE KINASE 5-RELATED"/>
    <property type="match status" value="1"/>
</dbReference>
<dbReference type="EMBL" id="LN890560">
    <property type="protein sequence ID" value="CUS20424.1"/>
    <property type="molecule type" value="Genomic_DNA"/>
</dbReference>
<evidence type="ECO:0000256" key="1">
    <source>
        <dbReference type="ARBA" id="ARBA00022679"/>
    </source>
</evidence>
<dbReference type="SUPFAM" id="SSF56112">
    <property type="entry name" value="Protein kinase-like (PK-like)"/>
    <property type="match status" value="1"/>
</dbReference>
<dbReference type="PROSITE" id="PS00108">
    <property type="entry name" value="PROTEIN_KINASE_ST"/>
    <property type="match status" value="1"/>
</dbReference>
<dbReference type="FunFam" id="1.10.510.10:FF:000263">
    <property type="entry name" value="MAP kinase skh1/pek1"/>
    <property type="match status" value="1"/>
</dbReference>
<dbReference type="GO" id="GO:0004708">
    <property type="term" value="F:MAP kinase kinase activity"/>
    <property type="evidence" value="ECO:0007669"/>
    <property type="project" value="UniProtKB-EC"/>
</dbReference>
<dbReference type="InterPro" id="IPR011009">
    <property type="entry name" value="Kinase-like_dom_sf"/>
</dbReference>
<keyword evidence="12" id="KW-1185">Reference proteome</keyword>
<feature type="compositionally biased region" description="Low complexity" evidence="9">
    <location>
        <begin position="17"/>
        <end position="27"/>
    </location>
</feature>
<dbReference type="PROSITE" id="PS00107">
    <property type="entry name" value="PROTEIN_KINASE_ATP"/>
    <property type="match status" value="1"/>
</dbReference>
<evidence type="ECO:0000313" key="12">
    <source>
        <dbReference type="Proteomes" id="UP000236544"/>
    </source>
</evidence>
<dbReference type="OrthoDB" id="10252354at2759"/>
<dbReference type="Proteomes" id="UP000236544">
    <property type="component" value="Unassembled WGS sequence"/>
</dbReference>
<evidence type="ECO:0000313" key="11">
    <source>
        <dbReference type="EMBL" id="CUS20424.1"/>
    </source>
</evidence>
<evidence type="ECO:0000256" key="5">
    <source>
        <dbReference type="ARBA" id="ARBA00038035"/>
    </source>
</evidence>
<feature type="region of interest" description="Disordered" evidence="9">
    <location>
        <begin position="1"/>
        <end position="104"/>
    </location>
</feature>
<dbReference type="Gene3D" id="1.10.510.10">
    <property type="entry name" value="Transferase(Phosphotransferase) domain 1"/>
    <property type="match status" value="1"/>
</dbReference>
<reference evidence="12" key="1">
    <citation type="submission" date="2015-10" db="EMBL/GenBank/DDBJ databases">
        <authorList>
            <person name="Devillers H."/>
        </authorList>
    </citation>
    <scope>NUCLEOTIDE SEQUENCE [LARGE SCALE GENOMIC DNA]</scope>
</reference>
<dbReference type="GO" id="GO:0060237">
    <property type="term" value="P:regulation of fungal-type cell wall organization"/>
    <property type="evidence" value="ECO:0007669"/>
    <property type="project" value="TreeGrafter"/>
</dbReference>
<dbReference type="Pfam" id="PF00069">
    <property type="entry name" value="Pkinase"/>
    <property type="match status" value="1"/>
</dbReference>
<keyword evidence="3" id="KW-0418">Kinase</keyword>
<accession>A0A0P1KM36</accession>
<feature type="compositionally biased region" description="Polar residues" evidence="9">
    <location>
        <begin position="28"/>
        <end position="49"/>
    </location>
</feature>
<evidence type="ECO:0000256" key="9">
    <source>
        <dbReference type="SAM" id="MobiDB-lite"/>
    </source>
</evidence>
<organism evidence="11 12">
    <name type="scientific">Lachancea quebecensis</name>
    <dbReference type="NCBI Taxonomy" id="1654605"/>
    <lineage>
        <taxon>Eukaryota</taxon>
        <taxon>Fungi</taxon>
        <taxon>Dikarya</taxon>
        <taxon>Ascomycota</taxon>
        <taxon>Saccharomycotina</taxon>
        <taxon>Saccharomycetes</taxon>
        <taxon>Saccharomycetales</taxon>
        <taxon>Saccharomycetaceae</taxon>
        <taxon>Lachancea</taxon>
    </lineage>
</organism>
<dbReference type="PANTHER" id="PTHR48013:SF6">
    <property type="entry name" value="MAP KINASE KINASE MKK1_SSP32-RELATED"/>
    <property type="match status" value="1"/>
</dbReference>
<evidence type="ECO:0000256" key="8">
    <source>
        <dbReference type="RuleBase" id="RU000304"/>
    </source>
</evidence>
<protein>
    <recommendedName>
        <fullName evidence="6">mitogen-activated protein kinase kinase</fullName>
        <ecNumber evidence="6">2.7.12.2</ecNumber>
    </recommendedName>
</protein>
<dbReference type="GO" id="GO:0004674">
    <property type="term" value="F:protein serine/threonine kinase activity"/>
    <property type="evidence" value="ECO:0007669"/>
    <property type="project" value="UniProtKB-KW"/>
</dbReference>
<keyword evidence="1" id="KW-0808">Transferase</keyword>
<evidence type="ECO:0000256" key="2">
    <source>
        <dbReference type="ARBA" id="ARBA00022741"/>
    </source>
</evidence>
<evidence type="ECO:0000259" key="10">
    <source>
        <dbReference type="PROSITE" id="PS50011"/>
    </source>
</evidence>
<keyword evidence="2 7" id="KW-0547">Nucleotide-binding</keyword>
<dbReference type="Gene3D" id="3.30.200.20">
    <property type="entry name" value="Phosphorylase Kinase, domain 1"/>
    <property type="match status" value="1"/>
</dbReference>
<evidence type="ECO:0000256" key="4">
    <source>
        <dbReference type="ARBA" id="ARBA00022840"/>
    </source>
</evidence>
<dbReference type="EC" id="2.7.12.2" evidence="6"/>
<keyword evidence="4 7" id="KW-0067">ATP-binding</keyword>
<evidence type="ECO:0000256" key="3">
    <source>
        <dbReference type="ARBA" id="ARBA00022777"/>
    </source>
</evidence>
<name>A0A0P1KM36_9SACH</name>
<dbReference type="GO" id="GO:0005524">
    <property type="term" value="F:ATP binding"/>
    <property type="evidence" value="ECO:0007669"/>
    <property type="project" value="UniProtKB-UniRule"/>
</dbReference>